<dbReference type="InterPro" id="IPR046474">
    <property type="entry name" value="DUF6795"/>
</dbReference>
<organism evidence="2 3">
    <name type="scientific">Agaribacter marinus</name>
    <dbReference type="NCBI Taxonomy" id="1431249"/>
    <lineage>
        <taxon>Bacteria</taxon>
        <taxon>Pseudomonadati</taxon>
        <taxon>Pseudomonadota</taxon>
        <taxon>Gammaproteobacteria</taxon>
        <taxon>Alteromonadales</taxon>
        <taxon>Alteromonadaceae</taxon>
        <taxon>Agaribacter</taxon>
    </lineage>
</organism>
<reference evidence="2" key="2">
    <citation type="submission" date="2023-01" db="EMBL/GenBank/DDBJ databases">
        <title>Draft genome sequence of Agaribacter marinus strain NBRC 110023.</title>
        <authorList>
            <person name="Sun Q."/>
            <person name="Mori K."/>
        </authorList>
    </citation>
    <scope>NUCLEOTIDE SEQUENCE</scope>
    <source>
        <strain evidence="2">NBRC 110023</strain>
    </source>
</reference>
<sequence length="118" mass="14016">MSVFTKDLTLFSSIQGIVILNGEGVKEIEVTRRIEWQDETYTESTFTNSEGRFYFNIITQETFFWRFSPQDPSIKQRVEILHEGKRRKAWEYQKKNYDLCSDSNLKPLTLYCDLDAIK</sequence>
<dbReference type="AlphaFoldDB" id="A0AA37SZP2"/>
<comment type="caution">
    <text evidence="2">The sequence shown here is derived from an EMBL/GenBank/DDBJ whole genome shotgun (WGS) entry which is preliminary data.</text>
</comment>
<dbReference type="RefSeq" id="WP_284215860.1">
    <property type="nucleotide sequence ID" value="NZ_BSOT01000005.1"/>
</dbReference>
<evidence type="ECO:0000313" key="3">
    <source>
        <dbReference type="Proteomes" id="UP001156601"/>
    </source>
</evidence>
<name>A0AA37SZP2_9ALTE</name>
<dbReference type="Pfam" id="PF20598">
    <property type="entry name" value="DUF6795"/>
    <property type="match status" value="1"/>
</dbReference>
<protein>
    <recommendedName>
        <fullName evidence="1">DUF6795 domain-containing protein</fullName>
    </recommendedName>
</protein>
<proteinExistence type="predicted"/>
<reference evidence="2" key="1">
    <citation type="journal article" date="2014" name="Int. J. Syst. Evol. Microbiol.">
        <title>Complete genome sequence of Corynebacterium casei LMG S-19264T (=DSM 44701T), isolated from a smear-ripened cheese.</title>
        <authorList>
            <consortium name="US DOE Joint Genome Institute (JGI-PGF)"/>
            <person name="Walter F."/>
            <person name="Albersmeier A."/>
            <person name="Kalinowski J."/>
            <person name="Ruckert C."/>
        </authorList>
    </citation>
    <scope>NUCLEOTIDE SEQUENCE</scope>
    <source>
        <strain evidence="2">NBRC 110023</strain>
    </source>
</reference>
<dbReference type="Proteomes" id="UP001156601">
    <property type="component" value="Unassembled WGS sequence"/>
</dbReference>
<feature type="domain" description="DUF6795" evidence="1">
    <location>
        <begin position="14"/>
        <end position="115"/>
    </location>
</feature>
<evidence type="ECO:0000259" key="1">
    <source>
        <dbReference type="Pfam" id="PF20598"/>
    </source>
</evidence>
<evidence type="ECO:0000313" key="2">
    <source>
        <dbReference type="EMBL" id="GLR69533.1"/>
    </source>
</evidence>
<gene>
    <name evidence="2" type="ORF">GCM10007852_04410</name>
</gene>
<accession>A0AA37SZP2</accession>
<keyword evidence="3" id="KW-1185">Reference proteome</keyword>
<dbReference type="EMBL" id="BSOT01000005">
    <property type="protein sequence ID" value="GLR69533.1"/>
    <property type="molecule type" value="Genomic_DNA"/>
</dbReference>